<dbReference type="InterPro" id="IPR052358">
    <property type="entry name" value="Aro_Compnd_Degr_Hydrolases"/>
</dbReference>
<accession>A0A1H2AYG1</accession>
<dbReference type="AlphaFoldDB" id="A0A1H2AYG1"/>
<sequence length="295" mass="32309">MTKPPPIKPCLPPRSVTSAPHWKAPAGSTDCHFHINGPYDRYPLSPGRSYSPPEATVPDYQAMARTIGIDRMVIVQPSTFGTDNSCTLDAVELLGRANSRAVVVIDDSVDERTLAQMHERGARGVRFNAVSGNGTPLAQLETLAAKVAPLRWHIQFYTHGDQIADLAPMIRKLPVTVVLDHMAGVQSDRGVNSPEFQAAVGLMQSGQAYVKISGYRSSVKGYPYDDVTPMARGYIEAAPDRCVWGTDWPHPSLFGETHMPDDGQLFDMLGAWAPSDELRRKILVENPARLYGFAP</sequence>
<dbReference type="PANTHER" id="PTHR35563">
    <property type="entry name" value="BARREL METAL-DEPENDENT HYDROLASE, PUTATIVE (AFU_ORTHOLOGUE AFUA_1G16240)-RELATED"/>
    <property type="match status" value="1"/>
</dbReference>
<dbReference type="PANTHER" id="PTHR35563:SF2">
    <property type="entry name" value="BARREL METAL-DEPENDENT HYDROLASE, PUTATIVE (AFU_ORTHOLOGUE AFUA_1G16240)-RELATED"/>
    <property type="match status" value="1"/>
</dbReference>
<gene>
    <name evidence="2" type="ORF">SAMN05444158_6613</name>
</gene>
<dbReference type="RefSeq" id="WP_146690285.1">
    <property type="nucleotide sequence ID" value="NZ_LT629750.1"/>
</dbReference>
<protein>
    <submittedName>
        <fullName evidence="2">Predicted metal-dependent hydrolase, TIM-barrel fold</fullName>
    </submittedName>
</protein>
<dbReference type="SUPFAM" id="SSF51556">
    <property type="entry name" value="Metallo-dependent hydrolases"/>
    <property type="match status" value="1"/>
</dbReference>
<reference evidence="3" key="1">
    <citation type="submission" date="2016-10" db="EMBL/GenBank/DDBJ databases">
        <authorList>
            <person name="Varghese N."/>
            <person name="Submissions S."/>
        </authorList>
    </citation>
    <scope>NUCLEOTIDE SEQUENCE [LARGE SCALE GENOMIC DNA]</scope>
    <source>
        <strain evidence="3">GAS369</strain>
    </source>
</reference>
<dbReference type="GO" id="GO:0016787">
    <property type="term" value="F:hydrolase activity"/>
    <property type="evidence" value="ECO:0007669"/>
    <property type="project" value="UniProtKB-KW"/>
</dbReference>
<keyword evidence="3" id="KW-1185">Reference proteome</keyword>
<dbReference type="InterPro" id="IPR032466">
    <property type="entry name" value="Metal_Hydrolase"/>
</dbReference>
<evidence type="ECO:0000313" key="3">
    <source>
        <dbReference type="Proteomes" id="UP000243904"/>
    </source>
</evidence>
<evidence type="ECO:0000259" key="1">
    <source>
        <dbReference type="Pfam" id="PF04909"/>
    </source>
</evidence>
<feature type="domain" description="Amidohydrolase-related" evidence="1">
    <location>
        <begin position="30"/>
        <end position="293"/>
    </location>
</feature>
<evidence type="ECO:0000313" key="2">
    <source>
        <dbReference type="EMBL" id="SDT51055.1"/>
    </source>
</evidence>
<dbReference type="Gene3D" id="3.20.20.140">
    <property type="entry name" value="Metal-dependent hydrolases"/>
    <property type="match status" value="1"/>
</dbReference>
<proteinExistence type="predicted"/>
<dbReference type="EMBL" id="LT629750">
    <property type="protein sequence ID" value="SDT51055.1"/>
    <property type="molecule type" value="Genomic_DNA"/>
</dbReference>
<organism evidence="2 3">
    <name type="scientific">Bradyrhizobium canariense</name>
    <dbReference type="NCBI Taxonomy" id="255045"/>
    <lineage>
        <taxon>Bacteria</taxon>
        <taxon>Pseudomonadati</taxon>
        <taxon>Pseudomonadota</taxon>
        <taxon>Alphaproteobacteria</taxon>
        <taxon>Hyphomicrobiales</taxon>
        <taxon>Nitrobacteraceae</taxon>
        <taxon>Bradyrhizobium</taxon>
    </lineage>
</organism>
<name>A0A1H2AYG1_9BRAD</name>
<keyword evidence="2" id="KW-0378">Hydrolase</keyword>
<dbReference type="Proteomes" id="UP000243904">
    <property type="component" value="Chromosome I"/>
</dbReference>
<dbReference type="Pfam" id="PF04909">
    <property type="entry name" value="Amidohydro_2"/>
    <property type="match status" value="1"/>
</dbReference>
<dbReference type="InterPro" id="IPR006680">
    <property type="entry name" value="Amidohydro-rel"/>
</dbReference>